<protein>
    <submittedName>
        <fullName evidence="2">Helix-hairpin-helix motif-containing protein</fullName>
    </submittedName>
</protein>
<gene>
    <name evidence="2" type="ORF">SAMN05216582_1316</name>
</gene>
<dbReference type="GO" id="GO:0006260">
    <property type="term" value="P:DNA replication"/>
    <property type="evidence" value="ECO:0007669"/>
    <property type="project" value="InterPro"/>
</dbReference>
<evidence type="ECO:0000313" key="2">
    <source>
        <dbReference type="EMBL" id="SHL00375.1"/>
    </source>
</evidence>
<dbReference type="InterPro" id="IPR029460">
    <property type="entry name" value="DNAPol_HHH"/>
</dbReference>
<evidence type="ECO:0000259" key="1">
    <source>
        <dbReference type="Pfam" id="PF14579"/>
    </source>
</evidence>
<reference evidence="2 3" key="1">
    <citation type="submission" date="2016-11" db="EMBL/GenBank/DDBJ databases">
        <authorList>
            <person name="Jaros S."/>
            <person name="Januszkiewicz K."/>
            <person name="Wedrychowicz H."/>
        </authorList>
    </citation>
    <scope>NUCLEOTIDE SEQUENCE [LARGE SCALE GENOMIC DNA]</scope>
    <source>
        <strain evidence="2 3">HD4</strain>
    </source>
</reference>
<dbReference type="Gene3D" id="1.10.150.870">
    <property type="match status" value="1"/>
</dbReference>
<organism evidence="2 3">
    <name type="scientific">Selenomonas ruminantium</name>
    <dbReference type="NCBI Taxonomy" id="971"/>
    <lineage>
        <taxon>Bacteria</taxon>
        <taxon>Bacillati</taxon>
        <taxon>Bacillota</taxon>
        <taxon>Negativicutes</taxon>
        <taxon>Selenomonadales</taxon>
        <taxon>Selenomonadaceae</taxon>
        <taxon>Selenomonas</taxon>
    </lineage>
</organism>
<proteinExistence type="predicted"/>
<feature type="domain" description="DNA polymerase helix-hairpin-helix motif" evidence="1">
    <location>
        <begin position="118"/>
        <end position="200"/>
    </location>
</feature>
<dbReference type="EMBL" id="FRBC01000031">
    <property type="protein sequence ID" value="SHL00375.1"/>
    <property type="molecule type" value="Genomic_DNA"/>
</dbReference>
<dbReference type="Proteomes" id="UP000184263">
    <property type="component" value="Unassembled WGS sequence"/>
</dbReference>
<accession>A0A1M6X3J9</accession>
<sequence length="339" mass="38486">MMKRCHVYGKKNCEGPEGWENDDNAPWYDPKGKYGGEITGALVNGYSAKEVLDYFDKIEGFAKYCFNRAHSSCYAYVGYLTAWLKYYYPAEFMAAVLSMQDNNDDIAYYTDICEHKMGIIIKTPDINESGVDFKANGKSILYGLGSVKGVGDAAIPEILANRPYASVTDAIERIPKKAFNKRIGENLIKAGAFDWEDENRLAILNEFHVARKDKIEPFVEEGYNDSLTMEFEKESLGTYITVKPWWDEVAVNQKITFRGSIRKLNERADKRGRLMAFPELVSGGCEISALMFSSVYAKVAIEVSNNYLRQAEVEFEFTGKKDEKGKFIIDIIKMVMKNK</sequence>
<name>A0A1M6X3J9_SELRU</name>
<dbReference type="AlphaFoldDB" id="A0A1M6X3J9"/>
<dbReference type="PANTHER" id="PTHR32294:SF0">
    <property type="entry name" value="DNA POLYMERASE III SUBUNIT ALPHA"/>
    <property type="match status" value="1"/>
</dbReference>
<dbReference type="PANTHER" id="PTHR32294">
    <property type="entry name" value="DNA POLYMERASE III SUBUNIT ALPHA"/>
    <property type="match status" value="1"/>
</dbReference>
<dbReference type="Pfam" id="PF14579">
    <property type="entry name" value="HHH_6"/>
    <property type="match status" value="1"/>
</dbReference>
<evidence type="ECO:0000313" key="3">
    <source>
        <dbReference type="Proteomes" id="UP000184263"/>
    </source>
</evidence>
<dbReference type="GO" id="GO:0008408">
    <property type="term" value="F:3'-5' exonuclease activity"/>
    <property type="evidence" value="ECO:0007669"/>
    <property type="project" value="InterPro"/>
</dbReference>
<dbReference type="RefSeq" id="WP_073092174.1">
    <property type="nucleotide sequence ID" value="NZ_FRBC01000031.1"/>
</dbReference>
<dbReference type="InterPro" id="IPR004805">
    <property type="entry name" value="DnaE2/DnaE/PolC"/>
</dbReference>